<dbReference type="InterPro" id="IPR001841">
    <property type="entry name" value="Znf_RING"/>
</dbReference>
<evidence type="ECO:0000259" key="12">
    <source>
        <dbReference type="PROSITE" id="PS50089"/>
    </source>
</evidence>
<feature type="domain" description="RING-type" evidence="12">
    <location>
        <begin position="258"/>
        <end position="307"/>
    </location>
</feature>
<evidence type="ECO:0000256" key="2">
    <source>
        <dbReference type="ARBA" id="ARBA00004906"/>
    </source>
</evidence>
<dbReference type="CDD" id="cd20341">
    <property type="entry name" value="BRcat_RBR_RNF14"/>
    <property type="match status" value="1"/>
</dbReference>
<dbReference type="PROSITE" id="PS50089">
    <property type="entry name" value="ZF_RING_2"/>
    <property type="match status" value="1"/>
</dbReference>
<dbReference type="CDD" id="cd16628">
    <property type="entry name" value="RING-HC_RBR_RNF14"/>
    <property type="match status" value="1"/>
</dbReference>
<dbReference type="Pfam" id="PF01485">
    <property type="entry name" value="IBR"/>
    <property type="match status" value="1"/>
</dbReference>
<keyword evidence="5" id="KW-0479">Metal-binding</keyword>
<accession>A0A087SWX1</accession>
<feature type="domain" description="RING-type" evidence="14">
    <location>
        <begin position="254"/>
        <end position="495"/>
    </location>
</feature>
<dbReference type="PROSITE" id="PS51873">
    <property type="entry name" value="TRIAD"/>
    <property type="match status" value="1"/>
</dbReference>
<dbReference type="Gene3D" id="3.30.40.10">
    <property type="entry name" value="Zinc/RING finger domain, C3HC4 (zinc finger)"/>
    <property type="match status" value="1"/>
</dbReference>
<evidence type="ECO:0000256" key="5">
    <source>
        <dbReference type="ARBA" id="ARBA00022723"/>
    </source>
</evidence>
<dbReference type="SMART" id="SM00647">
    <property type="entry name" value="IBR"/>
    <property type="match status" value="2"/>
</dbReference>
<evidence type="ECO:0000256" key="6">
    <source>
        <dbReference type="ARBA" id="ARBA00022737"/>
    </source>
</evidence>
<dbReference type="AlphaFoldDB" id="A0A087SWX1"/>
<dbReference type="PROSITE" id="PS50908">
    <property type="entry name" value="RWD"/>
    <property type="match status" value="1"/>
</dbReference>
<feature type="non-terminal residue" evidence="15">
    <location>
        <position position="516"/>
    </location>
</feature>
<dbReference type="EC" id="2.3.2.31" evidence="3"/>
<evidence type="ECO:0000259" key="13">
    <source>
        <dbReference type="PROSITE" id="PS50908"/>
    </source>
</evidence>
<dbReference type="Pfam" id="PF26200">
    <property type="entry name" value="Rcat_RNF216"/>
    <property type="match status" value="1"/>
</dbReference>
<dbReference type="InterPro" id="IPR031127">
    <property type="entry name" value="E3_UB_ligase_RBR"/>
</dbReference>
<dbReference type="SMART" id="SM00591">
    <property type="entry name" value="RWD"/>
    <property type="match status" value="1"/>
</dbReference>
<dbReference type="STRING" id="407821.A0A087SWX1"/>
<dbReference type="OrthoDB" id="69641at2759"/>
<dbReference type="SUPFAM" id="SSF57850">
    <property type="entry name" value="RING/U-box"/>
    <property type="match status" value="3"/>
</dbReference>
<reference evidence="15 16" key="1">
    <citation type="submission" date="2013-11" db="EMBL/GenBank/DDBJ databases">
        <title>Genome sequencing of Stegodyphus mimosarum.</title>
        <authorList>
            <person name="Bechsgaard J."/>
        </authorList>
    </citation>
    <scope>NUCLEOTIDE SEQUENCE [LARGE SCALE GENOMIC DNA]</scope>
</reference>
<dbReference type="FunFam" id="3.30.40.10:FF:000358">
    <property type="entry name" value="RBR-type E3 ubiquitin transferase"/>
    <property type="match status" value="1"/>
</dbReference>
<evidence type="ECO:0000256" key="8">
    <source>
        <dbReference type="ARBA" id="ARBA00022786"/>
    </source>
</evidence>
<dbReference type="InterPro" id="IPR044066">
    <property type="entry name" value="TRIAD_supradom"/>
</dbReference>
<keyword evidence="6" id="KW-0677">Repeat</keyword>
<sequence>MDNISAQSEELFALQSIYEERDFIVEGTDPPCGRFRANVQLNHPFYISPNNEDVRFYTSDENESELSRTEVFQVEYLPPINLFFEFPDTYPSDTCPAFLLSCNWLTYDQLSELCEHLESLWVESSGQVILFRWIQFLQEETLEFLHINNCLDITKLLKYKLKNRKHENEGSTRERDIDAYSKEEDNHTEQLNANFESFTGRVVNHSLPNIQPSVTRGQGSRDCRAFLDLPDGRILRNLLKDFNEYKKLEMFENSWHQCNICFLNKKGIDFIVFRSCQHYFCQDCLKSYFEVQIREGNVNSLNCPEEKCSSQADGSLVKQIVNKDLFEKYDTLLLSRTLESMSDIAYCPRKACQCPLVIDSCGRMGMCPACKFVFCPFCKMAYHGVAPCNLKPEEKQRICDEYLTGDNARREELEKRHGKRVVRSLVEDTLSAKWIHSYSKKCPHCGASIEKTEGCNKMTCFRCGTFFCWLCMKCLKASNPYSHFSERSSECYQQLFPPDYLEDGFDFVPGEFLNFF</sequence>
<name>A0A087SWX1_STEMI</name>
<dbReference type="InterPro" id="IPR031128">
    <property type="entry name" value="RNF14_RING-HC_Zfn"/>
</dbReference>
<keyword evidence="16" id="KW-1185">Reference proteome</keyword>
<protein>
    <recommendedName>
        <fullName evidence="3">RBR-type E3 ubiquitin transferase</fullName>
        <ecNumber evidence="3">2.3.2.31</ecNumber>
    </recommendedName>
</protein>
<dbReference type="OMA" id="PRSWCQG"/>
<comment type="similarity">
    <text evidence="10">Belongs to the RBR family. RNF14 subfamily.</text>
</comment>
<evidence type="ECO:0000256" key="10">
    <source>
        <dbReference type="ARBA" id="ARBA00044508"/>
    </source>
</evidence>
<feature type="domain" description="RWD" evidence="13">
    <location>
        <begin position="9"/>
        <end position="144"/>
    </location>
</feature>
<dbReference type="GO" id="GO:0008270">
    <property type="term" value="F:zinc ion binding"/>
    <property type="evidence" value="ECO:0007669"/>
    <property type="project" value="UniProtKB-KW"/>
</dbReference>
<dbReference type="Gene3D" id="3.10.110.10">
    <property type="entry name" value="Ubiquitin Conjugating Enzyme"/>
    <property type="match status" value="1"/>
</dbReference>
<dbReference type="InterPro" id="IPR017907">
    <property type="entry name" value="Znf_RING_CS"/>
</dbReference>
<evidence type="ECO:0000256" key="11">
    <source>
        <dbReference type="PROSITE-ProRule" id="PRU00175"/>
    </source>
</evidence>
<dbReference type="GO" id="GO:0016567">
    <property type="term" value="P:protein ubiquitination"/>
    <property type="evidence" value="ECO:0007669"/>
    <property type="project" value="InterPro"/>
</dbReference>
<comment type="catalytic activity">
    <reaction evidence="1">
        <text>[E2 ubiquitin-conjugating enzyme]-S-ubiquitinyl-L-cysteine + [acceptor protein]-L-lysine = [E2 ubiquitin-conjugating enzyme]-L-cysteine + [acceptor protein]-N(6)-ubiquitinyl-L-lysine.</text>
        <dbReference type="EC" id="2.3.2.31"/>
    </reaction>
</comment>
<dbReference type="InterPro" id="IPR047548">
    <property type="entry name" value="Rcat_RBR_RNF14"/>
</dbReference>
<evidence type="ECO:0000259" key="14">
    <source>
        <dbReference type="PROSITE" id="PS51873"/>
    </source>
</evidence>
<dbReference type="EMBL" id="KK112331">
    <property type="protein sequence ID" value="KFM57360.1"/>
    <property type="molecule type" value="Genomic_DNA"/>
</dbReference>
<keyword evidence="8" id="KW-0833">Ubl conjugation pathway</keyword>
<evidence type="ECO:0000256" key="7">
    <source>
        <dbReference type="ARBA" id="ARBA00022771"/>
    </source>
</evidence>
<evidence type="ECO:0000313" key="15">
    <source>
        <dbReference type="EMBL" id="KFM57360.1"/>
    </source>
</evidence>
<organism evidence="15 16">
    <name type="scientific">Stegodyphus mimosarum</name>
    <name type="common">African social velvet spider</name>
    <dbReference type="NCBI Taxonomy" id="407821"/>
    <lineage>
        <taxon>Eukaryota</taxon>
        <taxon>Metazoa</taxon>
        <taxon>Ecdysozoa</taxon>
        <taxon>Arthropoda</taxon>
        <taxon>Chelicerata</taxon>
        <taxon>Arachnida</taxon>
        <taxon>Araneae</taxon>
        <taxon>Araneomorphae</taxon>
        <taxon>Entelegynae</taxon>
        <taxon>Eresoidea</taxon>
        <taxon>Eresidae</taxon>
        <taxon>Stegodyphus</taxon>
    </lineage>
</organism>
<dbReference type="PANTHER" id="PTHR11685">
    <property type="entry name" value="RBR FAMILY RING FINGER AND IBR DOMAIN-CONTAINING"/>
    <property type="match status" value="1"/>
</dbReference>
<dbReference type="PROSITE" id="PS00518">
    <property type="entry name" value="ZF_RING_1"/>
    <property type="match status" value="1"/>
</dbReference>
<evidence type="ECO:0000256" key="1">
    <source>
        <dbReference type="ARBA" id="ARBA00001798"/>
    </source>
</evidence>
<proteinExistence type="inferred from homology"/>
<dbReference type="InterPro" id="IPR002867">
    <property type="entry name" value="IBR_dom"/>
</dbReference>
<keyword evidence="7 11" id="KW-0863">Zinc-finger</keyword>
<evidence type="ECO:0000256" key="3">
    <source>
        <dbReference type="ARBA" id="ARBA00012251"/>
    </source>
</evidence>
<dbReference type="CDD" id="cd20354">
    <property type="entry name" value="Rcat_RBR_RNF14"/>
    <property type="match status" value="1"/>
</dbReference>
<keyword evidence="4" id="KW-0808">Transferase</keyword>
<comment type="pathway">
    <text evidence="2">Protein modification; protein ubiquitination.</text>
</comment>
<dbReference type="InterPro" id="IPR006575">
    <property type="entry name" value="RWD_dom"/>
</dbReference>
<dbReference type="InterPro" id="IPR016135">
    <property type="entry name" value="UBQ-conjugating_enzyme/RWD"/>
</dbReference>
<keyword evidence="9" id="KW-0862">Zinc</keyword>
<evidence type="ECO:0000313" key="16">
    <source>
        <dbReference type="Proteomes" id="UP000054359"/>
    </source>
</evidence>
<dbReference type="Proteomes" id="UP000054359">
    <property type="component" value="Unassembled WGS sequence"/>
</dbReference>
<dbReference type="GO" id="GO:0061630">
    <property type="term" value="F:ubiquitin protein ligase activity"/>
    <property type="evidence" value="ECO:0007669"/>
    <property type="project" value="UniProtKB-EC"/>
</dbReference>
<dbReference type="SUPFAM" id="SSF54495">
    <property type="entry name" value="UBC-like"/>
    <property type="match status" value="1"/>
</dbReference>
<dbReference type="Pfam" id="PF05773">
    <property type="entry name" value="RWD"/>
    <property type="match status" value="1"/>
</dbReference>
<dbReference type="Gene3D" id="1.20.120.1750">
    <property type="match status" value="1"/>
</dbReference>
<gene>
    <name evidence="15" type="ORF">X975_03388</name>
</gene>
<evidence type="ECO:0000256" key="4">
    <source>
        <dbReference type="ARBA" id="ARBA00022679"/>
    </source>
</evidence>
<dbReference type="InterPro" id="IPR013083">
    <property type="entry name" value="Znf_RING/FYVE/PHD"/>
</dbReference>
<dbReference type="CDD" id="cd23820">
    <property type="entry name" value="RWD_RNF14"/>
    <property type="match status" value="1"/>
</dbReference>
<evidence type="ECO:0000256" key="9">
    <source>
        <dbReference type="ARBA" id="ARBA00022833"/>
    </source>
</evidence>